<proteinExistence type="predicted"/>
<protein>
    <submittedName>
        <fullName evidence="1">Uncharacterized protein</fullName>
    </submittedName>
</protein>
<keyword evidence="2" id="KW-1185">Reference proteome</keyword>
<dbReference type="EMBL" id="CADEAL010000827">
    <property type="protein sequence ID" value="CAB1425710.1"/>
    <property type="molecule type" value="Genomic_DNA"/>
</dbReference>
<dbReference type="Proteomes" id="UP001153269">
    <property type="component" value="Unassembled WGS sequence"/>
</dbReference>
<gene>
    <name evidence="1" type="ORF">PLEPLA_LOCUS13643</name>
</gene>
<evidence type="ECO:0000313" key="2">
    <source>
        <dbReference type="Proteomes" id="UP001153269"/>
    </source>
</evidence>
<comment type="caution">
    <text evidence="1">The sequence shown here is derived from an EMBL/GenBank/DDBJ whole genome shotgun (WGS) entry which is preliminary data.</text>
</comment>
<sequence length="100" mass="10644">MLGRIIRTELHKLRRNHEGEGGCGLGGANKCNTCFGDRTNIQPTSVNSFIAAATEAQAGEHINQSRDFIHLSPGHSSLHAAPRAVGTAGACVVSHYFCPF</sequence>
<accession>A0A9N7U7C1</accession>
<organism evidence="1 2">
    <name type="scientific">Pleuronectes platessa</name>
    <name type="common">European plaice</name>
    <dbReference type="NCBI Taxonomy" id="8262"/>
    <lineage>
        <taxon>Eukaryota</taxon>
        <taxon>Metazoa</taxon>
        <taxon>Chordata</taxon>
        <taxon>Craniata</taxon>
        <taxon>Vertebrata</taxon>
        <taxon>Euteleostomi</taxon>
        <taxon>Actinopterygii</taxon>
        <taxon>Neopterygii</taxon>
        <taxon>Teleostei</taxon>
        <taxon>Neoteleostei</taxon>
        <taxon>Acanthomorphata</taxon>
        <taxon>Carangaria</taxon>
        <taxon>Pleuronectiformes</taxon>
        <taxon>Pleuronectoidei</taxon>
        <taxon>Pleuronectidae</taxon>
        <taxon>Pleuronectes</taxon>
    </lineage>
</organism>
<dbReference type="AlphaFoldDB" id="A0A9N7U7C1"/>
<evidence type="ECO:0000313" key="1">
    <source>
        <dbReference type="EMBL" id="CAB1425710.1"/>
    </source>
</evidence>
<name>A0A9N7U7C1_PLEPL</name>
<reference evidence="1" key="1">
    <citation type="submission" date="2020-03" db="EMBL/GenBank/DDBJ databases">
        <authorList>
            <person name="Weist P."/>
        </authorList>
    </citation>
    <scope>NUCLEOTIDE SEQUENCE</scope>
</reference>